<evidence type="ECO:0000313" key="1">
    <source>
        <dbReference type="EMBL" id="OHA13328.1"/>
    </source>
</evidence>
<dbReference type="AlphaFoldDB" id="A0A1G2LNX5"/>
<comment type="caution">
    <text evidence="1">The sequence shown here is derived from an EMBL/GenBank/DDBJ whole genome shotgun (WGS) entry which is preliminary data.</text>
</comment>
<accession>A0A1G2LNX5</accession>
<gene>
    <name evidence="1" type="ORF">A2909_00405</name>
</gene>
<dbReference type="Proteomes" id="UP000178302">
    <property type="component" value="Unassembled WGS sequence"/>
</dbReference>
<name>A0A1G2LNX5_9BACT</name>
<reference evidence="1 2" key="1">
    <citation type="journal article" date="2016" name="Nat. Commun.">
        <title>Thousands of microbial genomes shed light on interconnected biogeochemical processes in an aquifer system.</title>
        <authorList>
            <person name="Anantharaman K."/>
            <person name="Brown C.T."/>
            <person name="Hug L.A."/>
            <person name="Sharon I."/>
            <person name="Castelle C.J."/>
            <person name="Probst A.J."/>
            <person name="Thomas B.C."/>
            <person name="Singh A."/>
            <person name="Wilkins M.J."/>
            <person name="Karaoz U."/>
            <person name="Brodie E.L."/>
            <person name="Williams K.H."/>
            <person name="Hubbard S.S."/>
            <person name="Banfield J.F."/>
        </authorList>
    </citation>
    <scope>NUCLEOTIDE SEQUENCE [LARGE SCALE GENOMIC DNA]</scope>
</reference>
<organism evidence="1 2">
    <name type="scientific">Candidatus Tagabacteria bacterium RIFCSPLOWO2_01_FULL_39_11</name>
    <dbReference type="NCBI Taxonomy" id="1802295"/>
    <lineage>
        <taxon>Bacteria</taxon>
        <taxon>Candidatus Tagaibacteriota</taxon>
    </lineage>
</organism>
<evidence type="ECO:0000313" key="2">
    <source>
        <dbReference type="Proteomes" id="UP000178302"/>
    </source>
</evidence>
<dbReference type="EMBL" id="MHQZ01000037">
    <property type="protein sequence ID" value="OHA13328.1"/>
    <property type="molecule type" value="Genomic_DNA"/>
</dbReference>
<protein>
    <submittedName>
        <fullName evidence="1">Uncharacterized protein</fullName>
    </submittedName>
</protein>
<sequence length="82" mass="9465">MLKKIKLQGPTLRKIILEPISKMALKAKSSEFHDETATTETSHIRIISEKAAATGISRLQLKCILRWVLILFLEKQQKSHYY</sequence>
<proteinExistence type="predicted"/>